<accession>A0A8S1GNB8</accession>
<dbReference type="AlphaFoldDB" id="A0A8S1GNB8"/>
<evidence type="ECO:0000313" key="1">
    <source>
        <dbReference type="EMBL" id="CAD6185065.1"/>
    </source>
</evidence>
<dbReference type="Proteomes" id="UP000835052">
    <property type="component" value="Unassembled WGS sequence"/>
</dbReference>
<organism evidence="1 2">
    <name type="scientific">Caenorhabditis auriculariae</name>
    <dbReference type="NCBI Taxonomy" id="2777116"/>
    <lineage>
        <taxon>Eukaryota</taxon>
        <taxon>Metazoa</taxon>
        <taxon>Ecdysozoa</taxon>
        <taxon>Nematoda</taxon>
        <taxon>Chromadorea</taxon>
        <taxon>Rhabditida</taxon>
        <taxon>Rhabditina</taxon>
        <taxon>Rhabditomorpha</taxon>
        <taxon>Rhabditoidea</taxon>
        <taxon>Rhabditidae</taxon>
        <taxon>Peloderinae</taxon>
        <taxon>Caenorhabditis</taxon>
    </lineage>
</organism>
<comment type="caution">
    <text evidence="1">The sequence shown here is derived from an EMBL/GenBank/DDBJ whole genome shotgun (WGS) entry which is preliminary data.</text>
</comment>
<sequence length="349" mass="38366">MNPTDFCVFQSFSCFCTIRGGQQCLPPTARAAASISVGNSGRRRRVPATDQPVLARRLAISTRMHLSVGVSVSLILFDVLRRPQPPPTPTSTPTLHPFPFQIETVSSTKNNNEGLSDEFVCNFNDGLPKFSPCAFYDRNRRIALVTPPWSQRSNLRQCSLYGSSLVAKLRSLEGVCPDCTSRFLASMKATTDGRMMERGAQEMYGVPEQPVPQAHVHCPYAEQLPPLPGLSWPPPFDPQSLMAAATAQAQLATLALAVDPLVFSQYLAAQPNFSMPLSLQQQMPEPPIHKKVWDKSVSVSVSGGFCERSSCQPHSIVRVNEFPSPGCISFQIGLVELMRSLEAGRLKRY</sequence>
<reference evidence="1" key="1">
    <citation type="submission" date="2020-10" db="EMBL/GenBank/DDBJ databases">
        <authorList>
            <person name="Kikuchi T."/>
        </authorList>
    </citation>
    <scope>NUCLEOTIDE SEQUENCE</scope>
    <source>
        <strain evidence="1">NKZ352</strain>
    </source>
</reference>
<proteinExistence type="predicted"/>
<name>A0A8S1GNB8_9PELO</name>
<gene>
    <name evidence="1" type="ORF">CAUJ_LOCUS984</name>
</gene>
<dbReference type="EMBL" id="CAJGYM010000002">
    <property type="protein sequence ID" value="CAD6185065.1"/>
    <property type="molecule type" value="Genomic_DNA"/>
</dbReference>
<keyword evidence="2" id="KW-1185">Reference proteome</keyword>
<protein>
    <submittedName>
        <fullName evidence="1">Uncharacterized protein</fullName>
    </submittedName>
</protein>
<evidence type="ECO:0000313" key="2">
    <source>
        <dbReference type="Proteomes" id="UP000835052"/>
    </source>
</evidence>